<dbReference type="InterPro" id="IPR027417">
    <property type="entry name" value="P-loop_NTPase"/>
</dbReference>
<evidence type="ECO:0000313" key="2">
    <source>
        <dbReference type="EMBL" id="CAB4864503.1"/>
    </source>
</evidence>
<dbReference type="GO" id="GO:0000287">
    <property type="term" value="F:magnesium ion binding"/>
    <property type="evidence" value="ECO:0007669"/>
    <property type="project" value="InterPro"/>
</dbReference>
<dbReference type="GO" id="GO:0005524">
    <property type="term" value="F:ATP binding"/>
    <property type="evidence" value="ECO:0007669"/>
    <property type="project" value="InterPro"/>
</dbReference>
<dbReference type="PANTHER" id="PTHR43210:SF5">
    <property type="entry name" value="DETHIOBIOTIN SYNTHETASE"/>
    <property type="match status" value="1"/>
</dbReference>
<dbReference type="GO" id="GO:0005829">
    <property type="term" value="C:cytosol"/>
    <property type="evidence" value="ECO:0007669"/>
    <property type="project" value="TreeGrafter"/>
</dbReference>
<organism evidence="1">
    <name type="scientific">freshwater metagenome</name>
    <dbReference type="NCBI Taxonomy" id="449393"/>
    <lineage>
        <taxon>unclassified sequences</taxon>
        <taxon>metagenomes</taxon>
        <taxon>ecological metagenomes</taxon>
    </lineage>
</organism>
<dbReference type="InterPro" id="IPR004472">
    <property type="entry name" value="DTB_synth_BioD"/>
</dbReference>
<dbReference type="SUPFAM" id="SSF52540">
    <property type="entry name" value="P-loop containing nucleoside triphosphate hydrolases"/>
    <property type="match status" value="1"/>
</dbReference>
<dbReference type="GO" id="GO:0004141">
    <property type="term" value="F:dethiobiotin synthase activity"/>
    <property type="evidence" value="ECO:0007669"/>
    <property type="project" value="InterPro"/>
</dbReference>
<dbReference type="GO" id="GO:0009102">
    <property type="term" value="P:biotin biosynthetic process"/>
    <property type="evidence" value="ECO:0007669"/>
    <property type="project" value="UniProtKB-UniPathway"/>
</dbReference>
<dbReference type="Pfam" id="PF13500">
    <property type="entry name" value="AAA_26"/>
    <property type="match status" value="1"/>
</dbReference>
<dbReference type="EMBL" id="CAFBLT010000001">
    <property type="protein sequence ID" value="CAB4864503.1"/>
    <property type="molecule type" value="Genomic_DNA"/>
</dbReference>
<dbReference type="EMBL" id="CAFABE010000060">
    <property type="protein sequence ID" value="CAB4831423.1"/>
    <property type="molecule type" value="Genomic_DNA"/>
</dbReference>
<protein>
    <submittedName>
        <fullName evidence="1">Unannotated protein</fullName>
    </submittedName>
</protein>
<reference evidence="1" key="1">
    <citation type="submission" date="2020-05" db="EMBL/GenBank/DDBJ databases">
        <authorList>
            <person name="Chiriac C."/>
            <person name="Salcher M."/>
            <person name="Ghai R."/>
            <person name="Kavagutti S V."/>
        </authorList>
    </citation>
    <scope>NUCLEOTIDE SEQUENCE</scope>
</reference>
<dbReference type="AlphaFoldDB" id="A0A6J7AF65"/>
<dbReference type="EMBL" id="CAFBPM010000013">
    <property type="protein sequence ID" value="CAB5026960.1"/>
    <property type="molecule type" value="Genomic_DNA"/>
</dbReference>
<dbReference type="CDD" id="cd03109">
    <property type="entry name" value="DTBS"/>
    <property type="match status" value="1"/>
</dbReference>
<evidence type="ECO:0000313" key="1">
    <source>
        <dbReference type="EMBL" id="CAB4831423.1"/>
    </source>
</evidence>
<dbReference type="PANTHER" id="PTHR43210">
    <property type="entry name" value="DETHIOBIOTIN SYNTHETASE"/>
    <property type="match status" value="1"/>
</dbReference>
<accession>A0A6J7AF65</accession>
<name>A0A6J7AF65_9ZZZZ</name>
<sequence>MTGTRHPLRVVVVGTGTDVGKTWVGAAVLTSLRSRGLQVSARKLVQSFDPGDSVESRDANILALATGESPETVCPASLSLGVALAPPMAATQLGVTPPSKADLLKFAAVGEECNVVFFETAGGLRSPQASDADAIDLCVALEPDVVLLISDSILGTLSNVRLCHEVLERQLEKSKVFVVLNDRSGNGELLSRNINWLRDVDGFDVFDASELDGVVAYLEDESSRRNAREAT</sequence>
<evidence type="ECO:0000313" key="3">
    <source>
        <dbReference type="EMBL" id="CAB5026960.1"/>
    </source>
</evidence>
<dbReference type="UniPathway" id="UPA00078"/>
<dbReference type="Gene3D" id="3.40.50.300">
    <property type="entry name" value="P-loop containing nucleotide triphosphate hydrolases"/>
    <property type="match status" value="1"/>
</dbReference>
<proteinExistence type="predicted"/>
<gene>
    <name evidence="1" type="ORF">UFOPK3164_01222</name>
    <name evidence="2" type="ORF">UFOPK3427_00404</name>
    <name evidence="3" type="ORF">UFOPK4112_01291</name>
</gene>